<proteinExistence type="predicted"/>
<feature type="compositionally biased region" description="Polar residues" evidence="1">
    <location>
        <begin position="542"/>
        <end position="552"/>
    </location>
</feature>
<feature type="domain" description="DUF5899" evidence="2">
    <location>
        <begin position="176"/>
        <end position="305"/>
    </location>
</feature>
<dbReference type="InterPro" id="IPR045418">
    <property type="entry name" value="P2_DUF5899"/>
</dbReference>
<organism evidence="3">
    <name type="scientific">viral metagenome</name>
    <dbReference type="NCBI Taxonomy" id="1070528"/>
    <lineage>
        <taxon>unclassified sequences</taxon>
        <taxon>metagenomes</taxon>
        <taxon>organismal metagenomes</taxon>
    </lineage>
</organism>
<sequence>MEIAIPLIALGSMYIISNQPKPEDKKREGFNSLPNTDIPDKNFPDDTANNPDLDVSSKLATVNQYDGRSVYTDKYFNPYAQNSLVKKATEGEAAQHYSMTGDKVNNSYFNHNNMVPFFGGKIRSAVDPKSNESIMDNYLGTGSQTITKSEQAPLFAPNEKYQWANGAPNMNDFYQSRVNPSMRMANVKPFEEVKVGPGLGLGYGTEGAGGYNSGTMMRESWLPKGVDDLRTANKQKASETMQLGHEGPAKSRITNVGILGAFQKNRPETAFEWGQDRLFTTTGAGAKGPTAQAIQIERDVARPETTVSYGGAAQSIHHTRSDAGEVLPSHRVELGPTQLGVANANGRGFASEGDYGIKTKHAYANNRSINENVDYFGAVGSGIGAVIAPLLEIMRPSRKENTTGNMRVYGDAKSRVGQSYLYNPADAPAHTMRETTEKSVNHWNVNRGQKSDAYISANHEVIPQHRDTTTKSHVGGAGYKNAAMRTYDAELSYEPSDIKASTINGRFGNSNTNLFNNSVNYQGKPKDIDMINSREAMPKMPYQSQSVQSMGELQSRGRESLPQVERNSADLYSVLQQNPYAIPRSYQ</sequence>
<accession>A0A6C0B6F9</accession>
<name>A0A6C0B6F9_9ZZZZ</name>
<feature type="region of interest" description="Disordered" evidence="1">
    <location>
        <begin position="19"/>
        <end position="55"/>
    </location>
</feature>
<feature type="region of interest" description="Disordered" evidence="1">
    <location>
        <begin position="540"/>
        <end position="570"/>
    </location>
</feature>
<dbReference type="EMBL" id="MN739084">
    <property type="protein sequence ID" value="QHS87640.1"/>
    <property type="molecule type" value="Genomic_DNA"/>
</dbReference>
<evidence type="ECO:0000256" key="1">
    <source>
        <dbReference type="SAM" id="MobiDB-lite"/>
    </source>
</evidence>
<evidence type="ECO:0000259" key="2">
    <source>
        <dbReference type="Pfam" id="PF19251"/>
    </source>
</evidence>
<dbReference type="Pfam" id="PF19251">
    <property type="entry name" value="DUF5899"/>
    <property type="match status" value="1"/>
</dbReference>
<dbReference type="AlphaFoldDB" id="A0A6C0B6F9"/>
<protein>
    <recommendedName>
        <fullName evidence="2">DUF5899 domain-containing protein</fullName>
    </recommendedName>
</protein>
<evidence type="ECO:0000313" key="3">
    <source>
        <dbReference type="EMBL" id="QHS87640.1"/>
    </source>
</evidence>
<reference evidence="3" key="1">
    <citation type="journal article" date="2020" name="Nature">
        <title>Giant virus diversity and host interactions through global metagenomics.</title>
        <authorList>
            <person name="Schulz F."/>
            <person name="Roux S."/>
            <person name="Paez-Espino D."/>
            <person name="Jungbluth S."/>
            <person name="Walsh D.A."/>
            <person name="Denef V.J."/>
            <person name="McMahon K.D."/>
            <person name="Konstantinidis K.T."/>
            <person name="Eloe-Fadrosh E.A."/>
            <person name="Kyrpides N.C."/>
            <person name="Woyke T."/>
        </authorList>
    </citation>
    <scope>NUCLEOTIDE SEQUENCE</scope>
    <source>
        <strain evidence="3">GVMAG-M-3300010157-4</strain>
    </source>
</reference>